<accession>V9Z6Z8</accession>
<dbReference type="EMBL" id="KF602048">
    <property type="protein sequence ID" value="AHE39161.1"/>
    <property type="molecule type" value="Genomic_DNA"/>
</dbReference>
<keyword evidence="1" id="KW-0614">Plasmid</keyword>
<geneLocation type="plasmid" evidence="1">
    <name>pFRL3</name>
</geneLocation>
<sequence length="77" mass="8247">MAEVLDGVLWTFTALQEIVVVLDVAACAEGARATAEPATERLIAPAAAARPSRVRMGMVLPIDRGGMLRREGDISRR</sequence>
<reference evidence="1" key="1">
    <citation type="submission" date="2013-09" db="EMBL/GenBank/DDBJ databases">
        <title>Complete nucleotide sequence of Streptomyces linear plasmid pFRL3.</title>
        <authorList>
            <person name="Chen Z."/>
            <person name="Fang P."/>
            <person name="Qin Z."/>
        </authorList>
    </citation>
    <scope>NUCLEOTIDE SEQUENCE</scope>
    <source>
        <plasmid evidence="1">pFRL3</plasmid>
    </source>
</reference>
<gene>
    <name evidence="1" type="ORF">pFRL3_384c</name>
</gene>
<organism evidence="1">
    <name type="scientific">Streptomyces sp. FR1</name>
    <dbReference type="NCBI Taxonomy" id="349971"/>
    <lineage>
        <taxon>Bacteria</taxon>
        <taxon>Bacillati</taxon>
        <taxon>Actinomycetota</taxon>
        <taxon>Actinomycetes</taxon>
        <taxon>Kitasatosporales</taxon>
        <taxon>Streptomycetaceae</taxon>
        <taxon>Streptomyces</taxon>
    </lineage>
</organism>
<evidence type="ECO:0000313" key="1">
    <source>
        <dbReference type="EMBL" id="AHE39161.1"/>
    </source>
</evidence>
<proteinExistence type="predicted"/>
<name>V9Z6Z8_9ACTN</name>
<dbReference type="AlphaFoldDB" id="V9Z6Z8"/>
<protein>
    <submittedName>
        <fullName evidence="1">Uncharacterized protein</fullName>
    </submittedName>
</protein>